<evidence type="ECO:0000256" key="2">
    <source>
        <dbReference type="SAM" id="MobiDB-lite"/>
    </source>
</evidence>
<gene>
    <name evidence="4" type="ORF">GOBAR_AA23006</name>
</gene>
<dbReference type="PANTHER" id="PTHR11909">
    <property type="entry name" value="CASEIN KINASE-RELATED"/>
    <property type="match status" value="1"/>
</dbReference>
<name>A0A2P5X2W2_GOSBA</name>
<evidence type="ECO:0000313" key="5">
    <source>
        <dbReference type="Proteomes" id="UP000239757"/>
    </source>
</evidence>
<feature type="domain" description="DUF7477" evidence="3">
    <location>
        <begin position="353"/>
        <end position="619"/>
    </location>
</feature>
<sequence>MPELRSGARRSKHLDDLQPPPQPVEQAENWVLPAQNRTRRRVGGRGRGNAAGVAKGPSAAVPTRPTAAGRGRGIRLIDLDPEPCQVLPQAEPLAAAGPAFNRVEVVADKDIAMEGRSADKIVGVEEEASTTPVPETVQVGNSPVYRLERKLGKGGFGQVYVGRRTSGGSDRIGPDAIEVALKLEHRNSKGCNYGPPYEWQVYKYVLLSSLIPFNSSRWKDAQSGQHVDYDQRPDVFRGTIRYASVHAHLGRTGSRRDDLESLAYTLIFLIKGRLPWQGYQGDNKSFLVCKKKMATSPELMCCFCPAPFKQFLEAVTNMKFDEEPNYAKLISFFESLIEPCTPLRPIRIDGALKVGQKRGRLVINLEEDEQPKKKIRLGSPATQWISVFNARCPMKQRYHYNVADSRLRQHVEKGNEDGLFISCVASAANLWALIMDAGTGFSSQVYELSTVFLHKDWIMEQWEKNYYISSIAGATNGSSLVVMSKGTPYTQQSYKLSESFPFKWINKKWKEGFHVTSMTTAGSCWGVVMSRNSGFSDQVVELDFLYPSEGIHRRWESGYRITSMAATADQAAFILSIPKRKMMDETQETLRTSTFPSTHVKEKWAKNLYLASICYGRTVC</sequence>
<organism evidence="4 5">
    <name type="scientific">Gossypium barbadense</name>
    <name type="common">Sea Island cotton</name>
    <name type="synonym">Hibiscus barbadensis</name>
    <dbReference type="NCBI Taxonomy" id="3634"/>
    <lineage>
        <taxon>Eukaryota</taxon>
        <taxon>Viridiplantae</taxon>
        <taxon>Streptophyta</taxon>
        <taxon>Embryophyta</taxon>
        <taxon>Tracheophyta</taxon>
        <taxon>Spermatophyta</taxon>
        <taxon>Magnoliopsida</taxon>
        <taxon>eudicotyledons</taxon>
        <taxon>Gunneridae</taxon>
        <taxon>Pentapetalae</taxon>
        <taxon>rosids</taxon>
        <taxon>malvids</taxon>
        <taxon>Malvales</taxon>
        <taxon>Malvaceae</taxon>
        <taxon>Malvoideae</taxon>
        <taxon>Gossypium</taxon>
    </lineage>
</organism>
<reference evidence="4 5" key="1">
    <citation type="submission" date="2015-01" db="EMBL/GenBank/DDBJ databases">
        <title>Genome of allotetraploid Gossypium barbadense reveals genomic plasticity and fiber elongation in cotton evolution.</title>
        <authorList>
            <person name="Chen X."/>
            <person name="Liu X."/>
            <person name="Zhao B."/>
            <person name="Zheng H."/>
            <person name="Hu Y."/>
            <person name="Lu G."/>
            <person name="Yang C."/>
            <person name="Chen J."/>
            <person name="Shan C."/>
            <person name="Zhang L."/>
            <person name="Zhou Y."/>
            <person name="Wang L."/>
            <person name="Guo W."/>
            <person name="Bai Y."/>
            <person name="Ruan J."/>
            <person name="Shangguan X."/>
            <person name="Mao Y."/>
            <person name="Jiang J."/>
            <person name="Zhu Y."/>
            <person name="Lei J."/>
            <person name="Kang H."/>
            <person name="Chen S."/>
            <person name="He X."/>
            <person name="Wang R."/>
            <person name="Wang Y."/>
            <person name="Chen J."/>
            <person name="Wang L."/>
            <person name="Yu S."/>
            <person name="Wang B."/>
            <person name="Wei J."/>
            <person name="Song S."/>
            <person name="Lu X."/>
            <person name="Gao Z."/>
            <person name="Gu W."/>
            <person name="Deng X."/>
            <person name="Ma D."/>
            <person name="Wang S."/>
            <person name="Liang W."/>
            <person name="Fang L."/>
            <person name="Cai C."/>
            <person name="Zhu X."/>
            <person name="Zhou B."/>
            <person name="Zhang Y."/>
            <person name="Chen Z."/>
            <person name="Xu S."/>
            <person name="Zhu R."/>
            <person name="Wang S."/>
            <person name="Zhang T."/>
            <person name="Zhao G."/>
        </authorList>
    </citation>
    <scope>NUCLEOTIDE SEQUENCE [LARGE SCALE GENOMIC DNA]</scope>
    <source>
        <strain evidence="5">cv. Xinhai21</strain>
        <tissue evidence="4">Leaf</tissue>
    </source>
</reference>
<comment type="similarity">
    <text evidence="1">Belongs to the protein kinase superfamily. CK1 Ser/Thr protein kinase family. Casein kinase I subfamily.</text>
</comment>
<dbReference type="AlphaFoldDB" id="A0A2P5X2W2"/>
<protein>
    <recommendedName>
        <fullName evidence="3">DUF7477 domain-containing protein</fullName>
    </recommendedName>
</protein>
<accession>A0A2P5X2W2</accession>
<evidence type="ECO:0000259" key="3">
    <source>
        <dbReference type="Pfam" id="PF24289"/>
    </source>
</evidence>
<dbReference type="Proteomes" id="UP000239757">
    <property type="component" value="Unassembled WGS sequence"/>
</dbReference>
<proteinExistence type="inferred from homology"/>
<dbReference type="Gene3D" id="1.10.510.10">
    <property type="entry name" value="Transferase(Phosphotransferase) domain 1"/>
    <property type="match status" value="1"/>
</dbReference>
<evidence type="ECO:0000313" key="4">
    <source>
        <dbReference type="EMBL" id="PPR97659.1"/>
    </source>
</evidence>
<dbReference type="OrthoDB" id="1932208at2759"/>
<evidence type="ECO:0000256" key="1">
    <source>
        <dbReference type="ARBA" id="ARBA00005926"/>
    </source>
</evidence>
<dbReference type="InterPro" id="IPR055900">
    <property type="entry name" value="DUF7477"/>
</dbReference>
<dbReference type="EMBL" id="KZ665826">
    <property type="protein sequence ID" value="PPR97659.1"/>
    <property type="molecule type" value="Genomic_DNA"/>
</dbReference>
<dbReference type="InterPro" id="IPR050235">
    <property type="entry name" value="CK1_Ser-Thr_kinase"/>
</dbReference>
<dbReference type="SUPFAM" id="SSF56112">
    <property type="entry name" value="Protein kinase-like (PK-like)"/>
    <property type="match status" value="1"/>
</dbReference>
<dbReference type="InterPro" id="IPR011009">
    <property type="entry name" value="Kinase-like_dom_sf"/>
</dbReference>
<dbReference type="Pfam" id="PF24289">
    <property type="entry name" value="DUF7477"/>
    <property type="match status" value="1"/>
</dbReference>
<feature type="region of interest" description="Disordered" evidence="2">
    <location>
        <begin position="1"/>
        <end position="68"/>
    </location>
</feature>